<dbReference type="GO" id="GO:0006269">
    <property type="term" value="P:DNA replication, synthesis of primer"/>
    <property type="evidence" value="ECO:0007669"/>
    <property type="project" value="UniProtKB-UniRule"/>
</dbReference>
<evidence type="ECO:0000256" key="2">
    <source>
        <dbReference type="ARBA" id="ARBA00022515"/>
    </source>
</evidence>
<dbReference type="HAMAP" id="MF_00974">
    <property type="entry name" value="DNA_primase_DnaG"/>
    <property type="match status" value="1"/>
</dbReference>
<feature type="domain" description="Toprim" evidence="15">
    <location>
        <begin position="262"/>
        <end position="343"/>
    </location>
</feature>
<comment type="caution">
    <text evidence="16">The sequence shown here is derived from an EMBL/GenBank/DDBJ whole genome shotgun (WGS) entry which is preliminary data.</text>
</comment>
<evidence type="ECO:0000256" key="5">
    <source>
        <dbReference type="ARBA" id="ARBA00022705"/>
    </source>
</evidence>
<dbReference type="Gene3D" id="3.90.980.10">
    <property type="entry name" value="DNA primase, catalytic core, N-terminal domain"/>
    <property type="match status" value="1"/>
</dbReference>
<dbReference type="Pfam" id="PF01807">
    <property type="entry name" value="Zn_ribbon_DnaG"/>
    <property type="match status" value="1"/>
</dbReference>
<protein>
    <recommendedName>
        <fullName evidence="12 13">DNA primase</fullName>
        <ecNumber evidence="12">2.7.7.101</ecNumber>
    </recommendedName>
</protein>
<comment type="subunit">
    <text evidence="12">Monomer. Interacts with DnaB.</text>
</comment>
<keyword evidence="7 12" id="KW-0863">Zinc-finger</keyword>
<dbReference type="GO" id="GO:0003899">
    <property type="term" value="F:DNA-directed RNA polymerase activity"/>
    <property type="evidence" value="ECO:0007669"/>
    <property type="project" value="UniProtKB-UniRule"/>
</dbReference>
<dbReference type="PANTHER" id="PTHR30313">
    <property type="entry name" value="DNA PRIMASE"/>
    <property type="match status" value="1"/>
</dbReference>
<dbReference type="InterPro" id="IPR006295">
    <property type="entry name" value="DNA_primase_DnaG"/>
</dbReference>
<keyword evidence="9" id="KW-0460">Magnesium</keyword>
<dbReference type="FunFam" id="3.90.580.10:FF:000001">
    <property type="entry name" value="DNA primase"/>
    <property type="match status" value="1"/>
</dbReference>
<proteinExistence type="inferred from homology"/>
<accession>A0A5D4R262</accession>
<keyword evidence="5 12" id="KW-0235">DNA replication</keyword>
<evidence type="ECO:0000256" key="3">
    <source>
        <dbReference type="ARBA" id="ARBA00022679"/>
    </source>
</evidence>
<dbReference type="EC" id="2.7.7.101" evidence="12"/>
<comment type="cofactor">
    <cofactor evidence="12 13 14">
        <name>Zn(2+)</name>
        <dbReference type="ChEBI" id="CHEBI:29105"/>
    </cofactor>
    <text evidence="12 13 14">Binds 1 zinc ion per monomer.</text>
</comment>
<dbReference type="AlphaFoldDB" id="A0A5D4R262"/>
<dbReference type="NCBIfam" id="TIGR01391">
    <property type="entry name" value="dnaG"/>
    <property type="match status" value="1"/>
</dbReference>
<dbReference type="InterPro" id="IPR050219">
    <property type="entry name" value="DnaG_primase"/>
</dbReference>
<dbReference type="InterPro" id="IPR034151">
    <property type="entry name" value="TOPRIM_DnaG_bac"/>
</dbReference>
<dbReference type="GO" id="GO:0005737">
    <property type="term" value="C:cytoplasm"/>
    <property type="evidence" value="ECO:0007669"/>
    <property type="project" value="TreeGrafter"/>
</dbReference>
<evidence type="ECO:0000256" key="10">
    <source>
        <dbReference type="ARBA" id="ARBA00023125"/>
    </source>
</evidence>
<evidence type="ECO:0000256" key="11">
    <source>
        <dbReference type="ARBA" id="ARBA00023163"/>
    </source>
</evidence>
<dbReference type="Pfam" id="PF00772">
    <property type="entry name" value="DnaB"/>
    <property type="match status" value="1"/>
</dbReference>
<dbReference type="InterPro" id="IPR016136">
    <property type="entry name" value="DNA_helicase_N/primase_C"/>
</dbReference>
<dbReference type="SUPFAM" id="SSF57783">
    <property type="entry name" value="Zinc beta-ribbon"/>
    <property type="match status" value="1"/>
</dbReference>
<keyword evidence="10 12" id="KW-0238">DNA-binding</keyword>
<dbReference type="FunFam" id="3.90.980.10:FF:000001">
    <property type="entry name" value="DNA primase"/>
    <property type="match status" value="1"/>
</dbReference>
<evidence type="ECO:0000256" key="6">
    <source>
        <dbReference type="ARBA" id="ARBA00022723"/>
    </source>
</evidence>
<comment type="catalytic activity">
    <reaction evidence="12">
        <text>ssDNA + n NTP = ssDNA/pppN(pN)n-1 hybrid + (n-1) diphosphate.</text>
        <dbReference type="EC" id="2.7.7.101"/>
    </reaction>
</comment>
<keyword evidence="8 12" id="KW-0862">Zinc</keyword>
<dbReference type="PANTHER" id="PTHR30313:SF2">
    <property type="entry name" value="DNA PRIMASE"/>
    <property type="match status" value="1"/>
</dbReference>
<dbReference type="Pfam" id="PF08275">
    <property type="entry name" value="DNAG_N"/>
    <property type="match status" value="1"/>
</dbReference>
<dbReference type="GO" id="GO:1990077">
    <property type="term" value="C:primosome complex"/>
    <property type="evidence" value="ECO:0007669"/>
    <property type="project" value="UniProtKB-KW"/>
</dbReference>
<dbReference type="RefSeq" id="WP_148976499.1">
    <property type="nucleotide sequence ID" value="NZ_VTER01000012.1"/>
</dbReference>
<dbReference type="GO" id="GO:0005524">
    <property type="term" value="F:ATP binding"/>
    <property type="evidence" value="ECO:0007669"/>
    <property type="project" value="InterPro"/>
</dbReference>
<sequence length="603" mass="68747">MAERISEAKLDEIRQATDIADVIGDHVQLKKQGRNYFGLCPFHGENSPSFSVSPEKQIYHCFGCGAGGNVFSFLIEHEGYSFQEAAVKLAERAGIQLDIEAASAKQSSLPENLQQMIEAHELLRKFYHHLLMNTKDGQHALEYLLDRGFTKESIEKFQIGYSLDSWDFVCKFLAKRKFNPEFMERAGLIIKRDRDGSYFDRFRDRIMFPIFDRKGNTIAFSGRSLGAGNEPKYLNSPETAIFNKSKILYNFHLARPAIRKTHQAVLFEGFADVIAADRSSVENGVATMGTALTPEHVAMLRRNTESVTICYDSDNAGIEAAFKAAKMLSEAGCGIKVAMLPDGMDPDDYIKQHGAEKFRNDVIESSITHMAFKFLYYRRGKKLQDEGDRLLYIEEVLKEISLLDKAVERDHYMRQLANEFSLSLEALKQEQKQIYFAEKRKNQGSSAPAQKKQMIVSRRQDSLKPAFHTAERRLIAHMLRNSDTAYKVQELLGGSAFNIDDHQAIITYLFAFYEKGNSPDPSAFLNFVEDAKLKRIIADIEMMSVNDELTEQELNDYIKQVLNYQKMLMIKEKQAEGKEAERQNDFARAASIAMEIIQLRKLL</sequence>
<dbReference type="InterPro" id="IPR006171">
    <property type="entry name" value="TOPRIM_dom"/>
</dbReference>
<dbReference type="GO" id="GO:0008270">
    <property type="term" value="F:zinc ion binding"/>
    <property type="evidence" value="ECO:0007669"/>
    <property type="project" value="UniProtKB-UniRule"/>
</dbReference>
<evidence type="ECO:0000256" key="8">
    <source>
        <dbReference type="ARBA" id="ARBA00022833"/>
    </source>
</evidence>
<comment type="similarity">
    <text evidence="12 13">Belongs to the DnaG primase family.</text>
</comment>
<evidence type="ECO:0000256" key="12">
    <source>
        <dbReference type="HAMAP-Rule" id="MF_00974"/>
    </source>
</evidence>
<dbReference type="PIRSF" id="PIRSF002811">
    <property type="entry name" value="DnaG"/>
    <property type="match status" value="1"/>
</dbReference>
<dbReference type="SUPFAM" id="SSF56731">
    <property type="entry name" value="DNA primase core"/>
    <property type="match status" value="1"/>
</dbReference>
<name>A0A5D4R262_9BACI</name>
<keyword evidence="2 12" id="KW-0639">Primosome</keyword>
<dbReference type="EMBL" id="VTER01000012">
    <property type="protein sequence ID" value="TYS44301.1"/>
    <property type="molecule type" value="Genomic_DNA"/>
</dbReference>
<organism evidence="16 17">
    <name type="scientific">Bacillus infantis</name>
    <dbReference type="NCBI Taxonomy" id="324767"/>
    <lineage>
        <taxon>Bacteria</taxon>
        <taxon>Bacillati</taxon>
        <taxon>Bacillota</taxon>
        <taxon>Bacilli</taxon>
        <taxon>Bacillales</taxon>
        <taxon>Bacillaceae</taxon>
        <taxon>Bacillus</taxon>
    </lineage>
</organism>
<keyword evidence="1 12" id="KW-0240">DNA-directed RNA polymerase</keyword>
<dbReference type="InterPro" id="IPR002694">
    <property type="entry name" value="Znf_CHC2"/>
</dbReference>
<keyword evidence="4 12" id="KW-0548">Nucleotidyltransferase</keyword>
<dbReference type="GO" id="GO:0003678">
    <property type="term" value="F:DNA helicase activity"/>
    <property type="evidence" value="ECO:0007669"/>
    <property type="project" value="InterPro"/>
</dbReference>
<dbReference type="InterPro" id="IPR036185">
    <property type="entry name" value="DNA_heli_DnaB-like_N_sf"/>
</dbReference>
<comment type="domain">
    <text evidence="12">Contains an N-terminal zinc-binding domain, a central core domain that contains the primase activity, and a C-terminal DnaB-binding domain.</text>
</comment>
<evidence type="ECO:0000256" key="9">
    <source>
        <dbReference type="ARBA" id="ARBA00022842"/>
    </source>
</evidence>
<evidence type="ECO:0000256" key="1">
    <source>
        <dbReference type="ARBA" id="ARBA00022478"/>
    </source>
</evidence>
<keyword evidence="11 12" id="KW-0804">Transcription</keyword>
<dbReference type="SMART" id="SM00400">
    <property type="entry name" value="ZnF_CHCC"/>
    <property type="match status" value="1"/>
</dbReference>
<dbReference type="SMART" id="SM00493">
    <property type="entry name" value="TOPRIM"/>
    <property type="match status" value="1"/>
</dbReference>
<dbReference type="InterPro" id="IPR007693">
    <property type="entry name" value="DNA_helicase_DnaB-like_N"/>
</dbReference>
<dbReference type="InterPro" id="IPR013264">
    <property type="entry name" value="DNAG_N"/>
</dbReference>
<evidence type="ECO:0000256" key="4">
    <source>
        <dbReference type="ARBA" id="ARBA00022695"/>
    </source>
</evidence>
<evidence type="ECO:0000313" key="17">
    <source>
        <dbReference type="Proteomes" id="UP000322139"/>
    </source>
</evidence>
<dbReference type="InterPro" id="IPR036977">
    <property type="entry name" value="DNA_primase_Znf_CHC2"/>
</dbReference>
<comment type="function">
    <text evidence="12 13">RNA polymerase that catalyzes the synthesis of short RNA molecules used as primers for DNA polymerase during DNA replication.</text>
</comment>
<dbReference type="Gene3D" id="3.40.1360.10">
    <property type="match status" value="1"/>
</dbReference>
<dbReference type="Pfam" id="PF10410">
    <property type="entry name" value="DnaB_bind"/>
    <property type="match status" value="1"/>
</dbReference>
<dbReference type="SUPFAM" id="SSF48024">
    <property type="entry name" value="N-terminal domain of DnaB helicase"/>
    <property type="match status" value="1"/>
</dbReference>
<evidence type="ECO:0000313" key="16">
    <source>
        <dbReference type="EMBL" id="TYS44301.1"/>
    </source>
</evidence>
<gene>
    <name evidence="12" type="primary">dnaG</name>
    <name evidence="16" type="ORF">FZD51_20725</name>
</gene>
<evidence type="ECO:0000256" key="13">
    <source>
        <dbReference type="PIRNR" id="PIRNR002811"/>
    </source>
</evidence>
<keyword evidence="6 12" id="KW-0479">Metal-binding</keyword>
<reference evidence="16 17" key="1">
    <citation type="submission" date="2019-08" db="EMBL/GenBank/DDBJ databases">
        <title>Bacillus genomes from the desert of Cuatro Cienegas, Coahuila.</title>
        <authorList>
            <person name="Olmedo-Alvarez G."/>
        </authorList>
    </citation>
    <scope>NUCLEOTIDE SEQUENCE [LARGE SCALE GENOMIC DNA]</scope>
    <source>
        <strain evidence="16 17">CH446_14T</strain>
    </source>
</reference>
<dbReference type="PROSITE" id="PS50880">
    <property type="entry name" value="TOPRIM"/>
    <property type="match status" value="1"/>
</dbReference>
<dbReference type="CDD" id="cd03364">
    <property type="entry name" value="TOPRIM_DnaG_primases"/>
    <property type="match status" value="1"/>
</dbReference>
<dbReference type="Gene3D" id="3.90.580.10">
    <property type="entry name" value="Zinc finger, CHC2-type domain"/>
    <property type="match status" value="1"/>
</dbReference>
<dbReference type="InterPro" id="IPR037068">
    <property type="entry name" value="DNA_primase_core_N_sf"/>
</dbReference>
<dbReference type="InterPro" id="IPR030846">
    <property type="entry name" value="DnaG_bac"/>
</dbReference>
<evidence type="ECO:0000259" key="15">
    <source>
        <dbReference type="PROSITE" id="PS50880"/>
    </source>
</evidence>
<dbReference type="Gene3D" id="1.10.860.10">
    <property type="entry name" value="DNAb Helicase, Chain A"/>
    <property type="match status" value="1"/>
</dbReference>
<evidence type="ECO:0000256" key="7">
    <source>
        <dbReference type="ARBA" id="ARBA00022771"/>
    </source>
</evidence>
<dbReference type="GO" id="GO:0000428">
    <property type="term" value="C:DNA-directed RNA polymerase complex"/>
    <property type="evidence" value="ECO:0007669"/>
    <property type="project" value="UniProtKB-KW"/>
</dbReference>
<feature type="zinc finger region" description="CHC2-type" evidence="12 14">
    <location>
        <begin position="40"/>
        <end position="64"/>
    </location>
</feature>
<dbReference type="Pfam" id="PF13155">
    <property type="entry name" value="Toprim_2"/>
    <property type="match status" value="1"/>
</dbReference>
<keyword evidence="3 12" id="KW-0808">Transferase</keyword>
<dbReference type="InterPro" id="IPR019475">
    <property type="entry name" value="DNA_primase_DnaB-bd"/>
</dbReference>
<dbReference type="Proteomes" id="UP000322139">
    <property type="component" value="Unassembled WGS sequence"/>
</dbReference>
<dbReference type="Gene3D" id="6.10.140.360">
    <property type="match status" value="1"/>
</dbReference>
<evidence type="ECO:0000256" key="14">
    <source>
        <dbReference type="PIRSR" id="PIRSR002811-1"/>
    </source>
</evidence>
<dbReference type="GO" id="GO:0003677">
    <property type="term" value="F:DNA binding"/>
    <property type="evidence" value="ECO:0007669"/>
    <property type="project" value="UniProtKB-KW"/>
</dbReference>